<evidence type="ECO:0000313" key="2">
    <source>
        <dbReference type="EMBL" id="GFG66989.1"/>
    </source>
</evidence>
<organism evidence="3 5">
    <name type="scientific">Mycobacterium kubicae</name>
    <dbReference type="NCBI Taxonomy" id="120959"/>
    <lineage>
        <taxon>Bacteria</taxon>
        <taxon>Bacillati</taxon>
        <taxon>Actinomycetota</taxon>
        <taxon>Actinomycetes</taxon>
        <taxon>Mycobacteriales</taxon>
        <taxon>Mycobacteriaceae</taxon>
        <taxon>Mycobacterium</taxon>
        <taxon>Mycobacterium simiae complex</taxon>
    </lineage>
</organism>
<dbReference type="RefSeq" id="WP_085075118.1">
    <property type="nucleotide sequence ID" value="NZ_BLKU01000005.1"/>
</dbReference>
<evidence type="ECO:0000313" key="4">
    <source>
        <dbReference type="Proteomes" id="UP000465306"/>
    </source>
</evidence>
<keyword evidence="1" id="KW-0472">Membrane</keyword>
<dbReference type="KEGG" id="mku:I2456_21435"/>
<sequence length="190" mass="20002">MSVAGLVLGIIGTVLAVVSLTWQVATFWRQRPRPRLTPVAGFLTPDGLVTNDAGTDTHEALFGTAQEVPPGQFIVGVKVVNPSRAPLHIAGWAVRADPGKTSLVPVDDPIEGNEVPYDIPPGGSAIFLTKLQDAHRFANGIERAEGQAPDIVLTVSCGSKTYATKPLAPSLFSIGAQAADRFDSEPSTNH</sequence>
<evidence type="ECO:0000256" key="1">
    <source>
        <dbReference type="SAM" id="Phobius"/>
    </source>
</evidence>
<keyword evidence="1" id="KW-1133">Transmembrane helix</keyword>
<dbReference type="Proteomes" id="UP000465306">
    <property type="component" value="Unassembled WGS sequence"/>
</dbReference>
<reference evidence="3" key="3">
    <citation type="submission" date="2020-11" db="EMBL/GenBank/DDBJ databases">
        <title>Intraspecies plasmid and genomic variation of Mycobacterium kubicae revealed by the complete genome sequences of two clinical isolates.</title>
        <authorList>
            <person name="Hendrix J.R."/>
            <person name="Epperson L.E."/>
            <person name="Honda J.R."/>
            <person name="Strong M."/>
        </authorList>
    </citation>
    <scope>NUCLEOTIDE SEQUENCE</scope>
    <source>
        <strain evidence="3">JCM 13573</strain>
    </source>
</reference>
<feature type="transmembrane region" description="Helical" evidence="1">
    <location>
        <begin position="6"/>
        <end position="28"/>
    </location>
</feature>
<dbReference type="EMBL" id="BLKU01000005">
    <property type="protein sequence ID" value="GFG66989.1"/>
    <property type="molecule type" value="Genomic_DNA"/>
</dbReference>
<protein>
    <recommendedName>
        <fullName evidence="6">DUF4352 domain-containing protein</fullName>
    </recommendedName>
</protein>
<dbReference type="AlphaFoldDB" id="A0AAX1J8U0"/>
<accession>A0AAX1J8U0</accession>
<dbReference type="Proteomes" id="UP000663583">
    <property type="component" value="Chromosome"/>
</dbReference>
<gene>
    <name evidence="3" type="ORF">I2456_21435</name>
    <name evidence="2" type="ORF">MKUB_44790</name>
</gene>
<proteinExistence type="predicted"/>
<keyword evidence="1" id="KW-0812">Transmembrane</keyword>
<reference evidence="2" key="2">
    <citation type="submission" date="2020-02" db="EMBL/GenBank/DDBJ databases">
        <authorList>
            <person name="Matsumoto Y."/>
            <person name="Kinjo T."/>
            <person name="Motooka D."/>
            <person name="Nabeya D."/>
            <person name="Jung N."/>
            <person name="Uechi K."/>
            <person name="Horii T."/>
            <person name="Iida T."/>
            <person name="Fujita J."/>
            <person name="Nakamura S."/>
        </authorList>
    </citation>
    <scope>NUCLEOTIDE SEQUENCE</scope>
    <source>
        <strain evidence="2">JCM 13573</strain>
    </source>
</reference>
<name>A0AAX1J8U0_9MYCO</name>
<reference evidence="2 4" key="1">
    <citation type="journal article" date="2019" name="Emerg. Microbes Infect.">
        <title>Comprehensive subspecies identification of 175 nontuberculous mycobacteria species based on 7547 genomic profiles.</title>
        <authorList>
            <person name="Matsumoto Y."/>
            <person name="Kinjo T."/>
            <person name="Motooka D."/>
            <person name="Nabeya D."/>
            <person name="Jung N."/>
            <person name="Uechi K."/>
            <person name="Horii T."/>
            <person name="Iida T."/>
            <person name="Fujita J."/>
            <person name="Nakamura S."/>
        </authorList>
    </citation>
    <scope>NUCLEOTIDE SEQUENCE [LARGE SCALE GENOMIC DNA]</scope>
    <source>
        <strain evidence="2 4">JCM 13573</strain>
    </source>
</reference>
<evidence type="ECO:0008006" key="6">
    <source>
        <dbReference type="Google" id="ProtNLM"/>
    </source>
</evidence>
<evidence type="ECO:0000313" key="5">
    <source>
        <dbReference type="Proteomes" id="UP000663583"/>
    </source>
</evidence>
<evidence type="ECO:0000313" key="3">
    <source>
        <dbReference type="EMBL" id="QPI36967.1"/>
    </source>
</evidence>
<dbReference type="EMBL" id="CP065047">
    <property type="protein sequence ID" value="QPI36967.1"/>
    <property type="molecule type" value="Genomic_DNA"/>
</dbReference>
<keyword evidence="4" id="KW-1185">Reference proteome</keyword>